<dbReference type="AlphaFoldDB" id="B9L2Y2"/>
<evidence type="ECO:0000313" key="2">
    <source>
        <dbReference type="EMBL" id="ACM07118.1"/>
    </source>
</evidence>
<dbReference type="HOGENOM" id="CLU_2439817_0_0_0"/>
<feature type="compositionally biased region" description="Pro residues" evidence="1">
    <location>
        <begin position="64"/>
        <end position="73"/>
    </location>
</feature>
<proteinExistence type="predicted"/>
<evidence type="ECO:0000256" key="1">
    <source>
        <dbReference type="SAM" id="MobiDB-lite"/>
    </source>
</evidence>
<keyword evidence="3" id="KW-1185">Reference proteome</keyword>
<evidence type="ECO:0000313" key="3">
    <source>
        <dbReference type="Proteomes" id="UP000000447"/>
    </source>
</evidence>
<feature type="compositionally biased region" description="Pro residues" evidence="1">
    <location>
        <begin position="1"/>
        <end position="16"/>
    </location>
</feature>
<organism evidence="2 3">
    <name type="scientific">Thermomicrobium roseum (strain ATCC 27502 / DSM 5159 / P-2)</name>
    <dbReference type="NCBI Taxonomy" id="309801"/>
    <lineage>
        <taxon>Bacteria</taxon>
        <taxon>Pseudomonadati</taxon>
        <taxon>Thermomicrobiota</taxon>
        <taxon>Thermomicrobia</taxon>
        <taxon>Thermomicrobiales</taxon>
        <taxon>Thermomicrobiaceae</taxon>
        <taxon>Thermomicrobium</taxon>
    </lineage>
</organism>
<accession>B9L2Y2</accession>
<feature type="compositionally biased region" description="Polar residues" evidence="1">
    <location>
        <begin position="80"/>
        <end position="90"/>
    </location>
</feature>
<reference evidence="2 3" key="1">
    <citation type="journal article" date="2009" name="PLoS ONE">
        <title>Complete genome sequence of the aerobic CO-oxidizing thermophile Thermomicrobium roseum.</title>
        <authorList>
            <person name="Wu D."/>
            <person name="Raymond J."/>
            <person name="Wu M."/>
            <person name="Chatterji S."/>
            <person name="Ren Q."/>
            <person name="Graham J.E."/>
            <person name="Bryant D.A."/>
            <person name="Robb F."/>
            <person name="Colman A."/>
            <person name="Tallon L.J."/>
            <person name="Badger J.H."/>
            <person name="Madupu R."/>
            <person name="Ward N.L."/>
            <person name="Eisen J.A."/>
        </authorList>
    </citation>
    <scope>NUCLEOTIDE SEQUENCE [LARGE SCALE GENOMIC DNA]</scope>
    <source>
        <strain evidence="3">ATCC 27502 / DSM 5159 / P-2</strain>
        <plasmid evidence="2">unnamed</plasmid>
    </source>
</reference>
<gene>
    <name evidence="2" type="ordered locus">trd_A0146</name>
</gene>
<keyword evidence="2" id="KW-0614">Plasmid</keyword>
<feature type="compositionally biased region" description="Basic and acidic residues" evidence="1">
    <location>
        <begin position="30"/>
        <end position="41"/>
    </location>
</feature>
<dbReference type="KEGG" id="tro:trd_A0146"/>
<geneLocation type="plasmid" evidence="3">
    <name>Tros</name>
</geneLocation>
<protein>
    <submittedName>
        <fullName evidence="2">Hydroxyproline-rich glycoprotein family protein</fullName>
    </submittedName>
</protein>
<dbReference type="EMBL" id="CP001276">
    <property type="protein sequence ID" value="ACM07118.1"/>
    <property type="molecule type" value="Genomic_DNA"/>
</dbReference>
<name>B9L2Y2_THERP</name>
<feature type="region of interest" description="Disordered" evidence="1">
    <location>
        <begin position="1"/>
        <end position="90"/>
    </location>
</feature>
<sequence length="90" mass="9255">MAPTLSPPALRPPPDCSVPSPRSLPPGLGRYDRPPPSDRAAEASSARPRTSGTDPCRAALSSPAPRPSQPAQPVPGNGSAAMNQSVHPMR</sequence>
<dbReference type="Proteomes" id="UP000000447">
    <property type="component" value="Plasmid unnamed"/>
</dbReference>